<comment type="subcellular location">
    <subcellularLocation>
        <location evidence="1">Cell membrane</location>
        <topology evidence="1">Multi-pass membrane protein</topology>
    </subcellularLocation>
</comment>
<keyword evidence="4" id="KW-0997">Cell inner membrane</keyword>
<evidence type="ECO:0000256" key="7">
    <source>
        <dbReference type="ARBA" id="ARBA00023136"/>
    </source>
</evidence>
<feature type="transmembrane region" description="Helical" evidence="9">
    <location>
        <begin position="57"/>
        <end position="76"/>
    </location>
</feature>
<keyword evidence="2" id="KW-0813">Transport</keyword>
<sequence length="367" mass="38886">MTAVSAPSREAPASGSTLLLLLRLRTFVALFLVFAVFAFAAPNFLTAENFLIMSKHVALNAFLAIGMTFVIITGGIDLSVGSIVGLCGMVAGWLVLNGLDLGFAWTIQFNTFEICLIVIAVGVGVGIVNGLLITQLNVAPFIATLGTLYVARGRRCCPRKGRPSRTSTGTPDYGSDTFRVLGAGNLLGIPVSIWLLIVVALAAGVCRAADAARTAHLRRGRQREGGGAVGRQGQPREDGRLHVLGLLRGARGAGHLLAAPGLAPRDRRDLRAQRHRGGGAGRDLHVRRAGQDRRHHRRRLRHRHPVGRARDDGRVVLLADGHQGPRHHRGRGRGPGPEQAPGPRGAAAAGGAGAVTRGRMARPRRAP</sequence>
<feature type="transmembrane region" description="Helical" evidence="9">
    <location>
        <begin position="187"/>
        <end position="209"/>
    </location>
</feature>
<keyword evidence="11" id="KW-1185">Reference proteome</keyword>
<organism evidence="10 11">
    <name type="scientific">Rubellimicrobium mesophilum DSM 19309</name>
    <dbReference type="NCBI Taxonomy" id="442562"/>
    <lineage>
        <taxon>Bacteria</taxon>
        <taxon>Pseudomonadati</taxon>
        <taxon>Pseudomonadota</taxon>
        <taxon>Alphaproteobacteria</taxon>
        <taxon>Rhodobacterales</taxon>
        <taxon>Roseobacteraceae</taxon>
        <taxon>Rubellimicrobium</taxon>
    </lineage>
</organism>
<feature type="transmembrane region" description="Helical" evidence="9">
    <location>
        <begin position="26"/>
        <end position="45"/>
    </location>
</feature>
<feature type="region of interest" description="Disordered" evidence="8">
    <location>
        <begin position="216"/>
        <end position="237"/>
    </location>
</feature>
<feature type="region of interest" description="Disordered" evidence="8">
    <location>
        <begin position="320"/>
        <end position="367"/>
    </location>
</feature>
<dbReference type="PANTHER" id="PTHR32196:SF21">
    <property type="entry name" value="ABC TRANSPORTER PERMEASE PROTEIN YPHD-RELATED"/>
    <property type="match status" value="1"/>
</dbReference>
<reference evidence="10 11" key="1">
    <citation type="submission" date="2013-02" db="EMBL/GenBank/DDBJ databases">
        <authorList>
            <person name="Fiebig A."/>
            <person name="Goeker M."/>
            <person name="Klenk H.-P.P."/>
        </authorList>
    </citation>
    <scope>NUCLEOTIDE SEQUENCE [LARGE SCALE GENOMIC DNA]</scope>
    <source>
        <strain evidence="10 11">DSM 19309</strain>
    </source>
</reference>
<evidence type="ECO:0000256" key="2">
    <source>
        <dbReference type="ARBA" id="ARBA00022448"/>
    </source>
</evidence>
<dbReference type="GO" id="GO:0005886">
    <property type="term" value="C:plasma membrane"/>
    <property type="evidence" value="ECO:0007669"/>
    <property type="project" value="UniProtKB-SubCell"/>
</dbReference>
<evidence type="ECO:0000256" key="9">
    <source>
        <dbReference type="SAM" id="Phobius"/>
    </source>
</evidence>
<keyword evidence="7 9" id="KW-0472">Membrane</keyword>
<feature type="compositionally biased region" description="Low complexity" evidence="8">
    <location>
        <begin position="336"/>
        <end position="347"/>
    </location>
</feature>
<evidence type="ECO:0000256" key="5">
    <source>
        <dbReference type="ARBA" id="ARBA00022692"/>
    </source>
</evidence>
<comment type="caution">
    <text evidence="10">The sequence shown here is derived from an EMBL/GenBank/DDBJ whole genome shotgun (WGS) entry which is preliminary data.</text>
</comment>
<dbReference type="Pfam" id="PF02653">
    <property type="entry name" value="BPD_transp_2"/>
    <property type="match status" value="1"/>
</dbReference>
<feature type="region of interest" description="Disordered" evidence="8">
    <location>
        <begin position="273"/>
        <end position="301"/>
    </location>
</feature>
<dbReference type="PATRIC" id="fig|442562.3.peg.67"/>
<dbReference type="STRING" id="442562.Rumeso_00066"/>
<dbReference type="GO" id="GO:0022857">
    <property type="term" value="F:transmembrane transporter activity"/>
    <property type="evidence" value="ECO:0007669"/>
    <property type="project" value="InterPro"/>
</dbReference>
<evidence type="ECO:0000256" key="1">
    <source>
        <dbReference type="ARBA" id="ARBA00004651"/>
    </source>
</evidence>
<feature type="compositionally biased region" description="Basic and acidic residues" evidence="8">
    <location>
        <begin position="282"/>
        <end position="292"/>
    </location>
</feature>
<evidence type="ECO:0000256" key="3">
    <source>
        <dbReference type="ARBA" id="ARBA00022475"/>
    </source>
</evidence>
<protein>
    <submittedName>
        <fullName evidence="10">Ribose ABC transport system, permease protein RbsC</fullName>
    </submittedName>
</protein>
<proteinExistence type="predicted"/>
<feature type="transmembrane region" description="Helical" evidence="9">
    <location>
        <begin position="82"/>
        <end position="107"/>
    </location>
</feature>
<keyword evidence="5 9" id="KW-0812">Transmembrane</keyword>
<dbReference type="HOGENOM" id="CLU_028880_4_2_5"/>
<feature type="transmembrane region" description="Helical" evidence="9">
    <location>
        <begin position="114"/>
        <end position="133"/>
    </location>
</feature>
<name>A0A017HUQ3_9RHOB</name>
<evidence type="ECO:0000256" key="8">
    <source>
        <dbReference type="SAM" id="MobiDB-lite"/>
    </source>
</evidence>
<dbReference type="PANTHER" id="PTHR32196">
    <property type="entry name" value="ABC TRANSPORTER PERMEASE PROTEIN YPHD-RELATED-RELATED"/>
    <property type="match status" value="1"/>
</dbReference>
<evidence type="ECO:0000256" key="4">
    <source>
        <dbReference type="ARBA" id="ARBA00022519"/>
    </source>
</evidence>
<gene>
    <name evidence="10" type="ORF">Rumeso_00066</name>
</gene>
<evidence type="ECO:0000313" key="10">
    <source>
        <dbReference type="EMBL" id="EYD78237.1"/>
    </source>
</evidence>
<accession>A0A017HUQ3</accession>
<dbReference type="InterPro" id="IPR001851">
    <property type="entry name" value="ABC_transp_permease"/>
</dbReference>
<dbReference type="AlphaFoldDB" id="A0A017HUQ3"/>
<dbReference type="EMBL" id="AOSK01000005">
    <property type="protein sequence ID" value="EYD78237.1"/>
    <property type="molecule type" value="Genomic_DNA"/>
</dbReference>
<evidence type="ECO:0000313" key="11">
    <source>
        <dbReference type="Proteomes" id="UP000019666"/>
    </source>
</evidence>
<dbReference type="Proteomes" id="UP000019666">
    <property type="component" value="Unassembled WGS sequence"/>
</dbReference>
<evidence type="ECO:0000256" key="6">
    <source>
        <dbReference type="ARBA" id="ARBA00022989"/>
    </source>
</evidence>
<keyword evidence="3" id="KW-1003">Cell membrane</keyword>
<keyword evidence="6 9" id="KW-1133">Transmembrane helix</keyword>